<dbReference type="HOGENOM" id="CLU_1873871_0_0_6"/>
<dbReference type="OrthoDB" id="1551090at2"/>
<gene>
    <name evidence="2" type="ordered locus">GNIT_3578</name>
</gene>
<keyword evidence="3" id="KW-1185">Reference proteome</keyword>
<keyword evidence="1" id="KW-0472">Membrane</keyword>
<reference evidence="2 3" key="1">
    <citation type="journal article" date="2011" name="J. Bacteriol.">
        <title>Complete genome sequence of seawater bacterium Glaciecola nitratireducens FR1064T.</title>
        <authorList>
            <person name="Bian F."/>
            <person name="Qin Q.L."/>
            <person name="Xie B.B."/>
            <person name="Shu Y.L."/>
            <person name="Zhang X.Y."/>
            <person name="Yu Y."/>
            <person name="Chen B."/>
            <person name="Chen X.L."/>
            <person name="Zhou B.C."/>
            <person name="Zhang Y.Z."/>
        </authorList>
    </citation>
    <scope>NUCLEOTIDE SEQUENCE [LARGE SCALE GENOMIC DNA]</scope>
    <source>
        <strain evidence="3">JCM 12485 / KCTC 12276 / FR1064</strain>
    </source>
</reference>
<keyword evidence="1" id="KW-0812">Transmembrane</keyword>
<evidence type="ECO:0000313" key="2">
    <source>
        <dbReference type="EMBL" id="AEP31672.1"/>
    </source>
</evidence>
<protein>
    <submittedName>
        <fullName evidence="2">Membrane protein</fullName>
    </submittedName>
</protein>
<dbReference type="KEGG" id="gni:GNIT_3578"/>
<accession>G4QNW4</accession>
<dbReference type="STRING" id="1085623.GNIT_3578"/>
<feature type="transmembrane region" description="Helical" evidence="1">
    <location>
        <begin position="24"/>
        <end position="45"/>
    </location>
</feature>
<dbReference type="EMBL" id="CP003060">
    <property type="protein sequence ID" value="AEP31672.1"/>
    <property type="molecule type" value="Genomic_DNA"/>
</dbReference>
<feature type="transmembrane region" description="Helical" evidence="1">
    <location>
        <begin position="88"/>
        <end position="107"/>
    </location>
</feature>
<feature type="transmembrane region" description="Helical" evidence="1">
    <location>
        <begin position="51"/>
        <end position="68"/>
    </location>
</feature>
<organism evidence="2 3">
    <name type="scientific">Glaciecola nitratireducens (strain JCM 12485 / KCTC 12276 / FR1064)</name>
    <dbReference type="NCBI Taxonomy" id="1085623"/>
    <lineage>
        <taxon>Bacteria</taxon>
        <taxon>Pseudomonadati</taxon>
        <taxon>Pseudomonadota</taxon>
        <taxon>Gammaproteobacteria</taxon>
        <taxon>Alteromonadales</taxon>
        <taxon>Alteromonadaceae</taxon>
        <taxon>Brumicola</taxon>
    </lineage>
</organism>
<proteinExistence type="predicted"/>
<sequence>MKDIKSKSSLNSISDRNKKNTKSLAIWTSAWLLSLALVAFGPVLLWEYNKVISLCAIAINLLMGYKMIMANKQHLEDLDELQQRIHFVAMALSLGVSMVFGAVFGLLEAVRLVEFQPNPSSVLFVMGISYGVGMLLAHRKYS</sequence>
<evidence type="ECO:0000256" key="1">
    <source>
        <dbReference type="SAM" id="Phobius"/>
    </source>
</evidence>
<name>G4QNW4_GLANF</name>
<dbReference type="RefSeq" id="WP_014110543.1">
    <property type="nucleotide sequence ID" value="NC_016041.1"/>
</dbReference>
<dbReference type="AlphaFoldDB" id="G4QNW4"/>
<keyword evidence="1" id="KW-1133">Transmembrane helix</keyword>
<dbReference type="Proteomes" id="UP000009282">
    <property type="component" value="Chromosome"/>
</dbReference>
<feature type="transmembrane region" description="Helical" evidence="1">
    <location>
        <begin position="119"/>
        <end position="137"/>
    </location>
</feature>
<evidence type="ECO:0000313" key="3">
    <source>
        <dbReference type="Proteomes" id="UP000009282"/>
    </source>
</evidence>
<dbReference type="eggNOG" id="ENOG5032RR8">
    <property type="taxonomic scope" value="Bacteria"/>
</dbReference>